<feature type="compositionally biased region" description="Polar residues" evidence="12">
    <location>
        <begin position="633"/>
        <end position="650"/>
    </location>
</feature>
<dbReference type="InterPro" id="IPR014001">
    <property type="entry name" value="Helicase_ATP-bd"/>
</dbReference>
<keyword evidence="16" id="KW-1185">Reference proteome</keyword>
<dbReference type="SMART" id="SM00847">
    <property type="entry name" value="HA2"/>
    <property type="match status" value="1"/>
</dbReference>
<dbReference type="FunFam" id="3.40.50.300:FF:000819">
    <property type="entry name" value="ATP dependent RNA helicase, putative"/>
    <property type="match status" value="1"/>
</dbReference>
<evidence type="ECO:0000256" key="5">
    <source>
        <dbReference type="ARBA" id="ARBA00022741"/>
    </source>
</evidence>
<dbReference type="InterPro" id="IPR027417">
    <property type="entry name" value="P-loop_NTPase"/>
</dbReference>
<dbReference type="PROSITE" id="PS51192">
    <property type="entry name" value="HELICASE_ATP_BIND_1"/>
    <property type="match status" value="1"/>
</dbReference>
<protein>
    <recommendedName>
        <fullName evidence="2">RNA helicase</fullName>
        <ecNumber evidence="2">3.6.4.13</ecNumber>
    </recommendedName>
</protein>
<dbReference type="Pfam" id="PF00271">
    <property type="entry name" value="Helicase_C"/>
    <property type="match status" value="1"/>
</dbReference>
<dbReference type="CDD" id="cd18791">
    <property type="entry name" value="SF2_C_RHA"/>
    <property type="match status" value="1"/>
</dbReference>
<keyword evidence="4" id="KW-0934">Plastid</keyword>
<keyword evidence="7 15" id="KW-0347">Helicase</keyword>
<evidence type="ECO:0000256" key="1">
    <source>
        <dbReference type="ARBA" id="ARBA00004229"/>
    </source>
</evidence>
<dbReference type="Pfam" id="PF00270">
    <property type="entry name" value="DEAD"/>
    <property type="match status" value="1"/>
</dbReference>
<dbReference type="Pfam" id="PF07717">
    <property type="entry name" value="OB_NTP_bind"/>
    <property type="match status" value="1"/>
</dbReference>
<keyword evidence="9" id="KW-0694">RNA-binding</keyword>
<feature type="compositionally biased region" description="Low complexity" evidence="12">
    <location>
        <begin position="312"/>
        <end position="324"/>
    </location>
</feature>
<feature type="compositionally biased region" description="Basic residues" evidence="12">
    <location>
        <begin position="412"/>
        <end position="422"/>
    </location>
</feature>
<dbReference type="PANTHER" id="PTHR18934">
    <property type="entry name" value="ATP-DEPENDENT RNA HELICASE"/>
    <property type="match status" value="1"/>
</dbReference>
<comment type="catalytic activity">
    <reaction evidence="11">
        <text>ATP + H2O = ADP + phosphate + H(+)</text>
        <dbReference type="Rhea" id="RHEA:13065"/>
        <dbReference type="ChEBI" id="CHEBI:15377"/>
        <dbReference type="ChEBI" id="CHEBI:15378"/>
        <dbReference type="ChEBI" id="CHEBI:30616"/>
        <dbReference type="ChEBI" id="CHEBI:43474"/>
        <dbReference type="ChEBI" id="CHEBI:456216"/>
        <dbReference type="EC" id="3.6.4.13"/>
    </reaction>
</comment>
<feature type="region of interest" description="Disordered" evidence="12">
    <location>
        <begin position="392"/>
        <end position="445"/>
    </location>
</feature>
<sequence>MAKKKKTQLKPVARGFATVSVAKKVVPTEPEPEAAPDPVEDPSSSELQGPSSKPDVQRSNDEFDPDKAEEQSLQNLVDKYQDRVEKEVVRTLKAIDQERRFSVTLPKVALDSTYVERVLQLLAESAAQTPPEPGAVDESEDKAIPQLAITYGVLRRLGFEEDIVERCLKSIRGIDLEQAIEWLFIVCSDEELRSIIDRDGASPPSAKHSTLSHRTGSPTPPQSPTRARSRSAFRAISPPTTPGSVAPMQSSQFSDSATLVGSDAVSGRSTPMTQTSASASLPGTPDDGSIAFRGSRFWDSVPSVVTDTLSGSSTPATQTSTAASIPGTPDEDPNSAYVHLKMQISELTTHRKPTETADAKFLRTLQERLEQVRQDYLFDEREAEIAYRAVRKKADEESLQARLRGQNIRSPSPRRRLSPPKKRAPDPPVQITGGDVFDEADEGEGTGGMFELLEEMPKTETTAEGTTITVRDFPAPKNWSGRTPRTLLLEVVHKTDKYANVSFRSISGASRAKRSAVRIIWQQGNVSEWLMEDVACHDSGQAEQYIATVALHRLTFPDTPGFAVGGTASANTQTSFRLLPPVYRDLWDELEDKRRADHDCINRGLWAKLRGILEPKLSGSKTPVKRHRAATQAVRTTPENVSGQDGVSSSQLAADFRTRQESMAYQGMLRQRNTLPIAAYRHEIVSALESSQVLVLSGETGCGKSTQLPAFILEDHLSRGQHCKIYCTEPRRISALSLANRVSQELGEAPGTVGTNGSLVGYSIRLESNTSKTTRLAYVTNGIALRMLEGSTADQRGSSFDEITHIIVDEVHERTIESDFLLIVLKSLIQERPYLKVVLMSATLDAEKFSSYFGGCPILQVPGRTFPVEVRYLEDAVEFTKWKVTEGSPYAMRGYDKYSRNRARNDWSEDTTLANGDEDEITHEDVQLEKRYSSSTASTINMLDERLVPYDLIIMLLEGICLQDSAWSGYSSAVLVFMPGLAEIRRLHEMLMDHPIFQSEEHFKVHPLHSTIASDQQAAVFDVPPPGVKKIVIATNIAETGITIPDITCVIDTGRQKEMRFDEKRQISRLVDTFVAKSNAAQRRGRAGRVQPGLCFHLFTKVRHDTRMADHPDPEIMRLSLSDLALRIKIMKVKMGSSIEDVLSRALDPPSPVNIQRAVSALVEVGALTAAQDITPMGRLLSKLPTDVHLGKFLLIACVFGCLDPALTIAAALNSKSPFLTPFGKEDEAHRQKLSFKIENSDFLTLHNAFSSWRRACVNGPSAARKLCRDAFMSHQNLQQIEELRQQFLGYLLDSQFIRAPPSFIKDLNRARYSSRGRTRFITPPADLDRNSGSFPIVSAALAAGLYPKILSVEGKPGAERLTTITNNQAVAFHPSSVNFGRKPSDFGVNHLCYFTIMQSKKMYAWETGPVEDLSLLLLCGEAEFKLPAGSVFLDRKVRYNIGHKASVALKYLRREMASTLAMHFSSKPVTGSDAIWEETAMAMLGKVKPEDAEKKIEKITLVTNRVL</sequence>
<feature type="domain" description="Helicase C-terminal" evidence="14">
    <location>
        <begin position="961"/>
        <end position="1132"/>
    </location>
</feature>
<dbReference type="Proteomes" id="UP000703269">
    <property type="component" value="Unassembled WGS sequence"/>
</dbReference>
<feature type="compositionally biased region" description="Basic and acidic residues" evidence="12">
    <location>
        <begin position="55"/>
        <end position="70"/>
    </location>
</feature>
<dbReference type="PROSITE" id="PS51194">
    <property type="entry name" value="HELICASE_CTER"/>
    <property type="match status" value="1"/>
</dbReference>
<comment type="caution">
    <text evidence="15">The sequence shown here is derived from an EMBL/GenBank/DDBJ whole genome shotgun (WGS) entry which is preliminary data.</text>
</comment>
<feature type="compositionally biased region" description="Polar residues" evidence="12">
    <location>
        <begin position="247"/>
        <end position="259"/>
    </location>
</feature>
<keyword evidence="8" id="KW-0067">ATP-binding</keyword>
<dbReference type="GO" id="GO:0003724">
    <property type="term" value="F:RNA helicase activity"/>
    <property type="evidence" value="ECO:0007669"/>
    <property type="project" value="UniProtKB-EC"/>
</dbReference>
<dbReference type="InterPro" id="IPR011545">
    <property type="entry name" value="DEAD/DEAH_box_helicase_dom"/>
</dbReference>
<evidence type="ECO:0000313" key="15">
    <source>
        <dbReference type="EMBL" id="GJE85993.1"/>
    </source>
</evidence>
<organism evidence="15 16">
    <name type="scientific">Phanerochaete sordida</name>
    <dbReference type="NCBI Taxonomy" id="48140"/>
    <lineage>
        <taxon>Eukaryota</taxon>
        <taxon>Fungi</taxon>
        <taxon>Dikarya</taxon>
        <taxon>Basidiomycota</taxon>
        <taxon>Agaricomycotina</taxon>
        <taxon>Agaricomycetes</taxon>
        <taxon>Polyporales</taxon>
        <taxon>Phanerochaetaceae</taxon>
        <taxon>Phanerochaete</taxon>
    </lineage>
</organism>
<dbReference type="Pfam" id="PF21010">
    <property type="entry name" value="HA2_C"/>
    <property type="match status" value="1"/>
</dbReference>
<dbReference type="SMART" id="SM00490">
    <property type="entry name" value="HELICc"/>
    <property type="match status" value="1"/>
</dbReference>
<dbReference type="EC" id="3.6.4.13" evidence="2"/>
<evidence type="ECO:0000256" key="12">
    <source>
        <dbReference type="SAM" id="MobiDB-lite"/>
    </source>
</evidence>
<dbReference type="PANTHER" id="PTHR18934:SF145">
    <property type="entry name" value="ATP-DEPENDENT RNA HELICASE DHX57-RELATED"/>
    <property type="match status" value="1"/>
</dbReference>
<proteinExistence type="predicted"/>
<evidence type="ECO:0000256" key="6">
    <source>
        <dbReference type="ARBA" id="ARBA00022801"/>
    </source>
</evidence>
<dbReference type="GO" id="GO:0016787">
    <property type="term" value="F:hydrolase activity"/>
    <property type="evidence" value="ECO:0007669"/>
    <property type="project" value="UniProtKB-KW"/>
</dbReference>
<evidence type="ECO:0000259" key="14">
    <source>
        <dbReference type="PROSITE" id="PS51194"/>
    </source>
</evidence>
<evidence type="ECO:0000256" key="3">
    <source>
        <dbReference type="ARBA" id="ARBA00022528"/>
    </source>
</evidence>
<dbReference type="Gene3D" id="1.20.120.1080">
    <property type="match status" value="1"/>
</dbReference>
<dbReference type="FunFam" id="1.20.120.1080:FF:000002">
    <property type="entry name" value="Putative ATP-dependent RNA helicase DHX36"/>
    <property type="match status" value="1"/>
</dbReference>
<dbReference type="SMART" id="SM00487">
    <property type="entry name" value="DEXDc"/>
    <property type="match status" value="1"/>
</dbReference>
<evidence type="ECO:0000256" key="7">
    <source>
        <dbReference type="ARBA" id="ARBA00022806"/>
    </source>
</evidence>
<keyword evidence="10" id="KW-0809">Transit peptide</keyword>
<keyword evidence="5" id="KW-0547">Nucleotide-binding</keyword>
<evidence type="ECO:0000256" key="11">
    <source>
        <dbReference type="ARBA" id="ARBA00047984"/>
    </source>
</evidence>
<feature type="domain" description="Helicase ATP-binding" evidence="13">
    <location>
        <begin position="685"/>
        <end position="862"/>
    </location>
</feature>
<evidence type="ECO:0000259" key="13">
    <source>
        <dbReference type="PROSITE" id="PS51192"/>
    </source>
</evidence>
<feature type="compositionally biased region" description="Low complexity" evidence="12">
    <location>
        <begin position="224"/>
        <end position="238"/>
    </location>
</feature>
<dbReference type="GO" id="GO:0003723">
    <property type="term" value="F:RNA binding"/>
    <property type="evidence" value="ECO:0007669"/>
    <property type="project" value="UniProtKB-KW"/>
</dbReference>
<evidence type="ECO:0000256" key="9">
    <source>
        <dbReference type="ARBA" id="ARBA00022884"/>
    </source>
</evidence>
<dbReference type="EMBL" id="BPQB01000003">
    <property type="protein sequence ID" value="GJE85993.1"/>
    <property type="molecule type" value="Genomic_DNA"/>
</dbReference>
<dbReference type="SUPFAM" id="SSF52540">
    <property type="entry name" value="P-loop containing nucleoside triphosphate hydrolases"/>
    <property type="match status" value="1"/>
</dbReference>
<accession>A0A9P3L9H8</accession>
<feature type="region of interest" description="Disordered" evidence="12">
    <location>
        <begin position="619"/>
        <end position="650"/>
    </location>
</feature>
<dbReference type="CDD" id="cd17917">
    <property type="entry name" value="DEXHc_RHA-like"/>
    <property type="match status" value="1"/>
</dbReference>
<comment type="subcellular location">
    <subcellularLocation>
        <location evidence="1">Plastid</location>
        <location evidence="1">Chloroplast</location>
    </subcellularLocation>
</comment>
<feature type="region of interest" description="Disordered" evidence="12">
    <location>
        <begin position="20"/>
        <end position="71"/>
    </location>
</feature>
<feature type="compositionally biased region" description="Acidic residues" evidence="12">
    <location>
        <begin position="30"/>
        <end position="40"/>
    </location>
</feature>
<dbReference type="Gene3D" id="3.40.50.300">
    <property type="entry name" value="P-loop containing nucleotide triphosphate hydrolases"/>
    <property type="match status" value="2"/>
</dbReference>
<keyword evidence="3" id="KW-0150">Chloroplast</keyword>
<reference evidence="15 16" key="1">
    <citation type="submission" date="2021-08" db="EMBL/GenBank/DDBJ databases">
        <title>Draft Genome Sequence of Phanerochaete sordida strain YK-624.</title>
        <authorList>
            <person name="Mori T."/>
            <person name="Dohra H."/>
            <person name="Suzuki T."/>
            <person name="Kawagishi H."/>
            <person name="Hirai H."/>
        </authorList>
    </citation>
    <scope>NUCLEOTIDE SEQUENCE [LARGE SCALE GENOMIC DNA]</scope>
    <source>
        <strain evidence="15 16">YK-624</strain>
    </source>
</reference>
<dbReference type="FunFam" id="3.40.50.300:FF:000500">
    <property type="entry name" value="ATP-dependent RNA helicase DHX29"/>
    <property type="match status" value="1"/>
</dbReference>
<evidence type="ECO:0000256" key="4">
    <source>
        <dbReference type="ARBA" id="ARBA00022640"/>
    </source>
</evidence>
<feature type="compositionally biased region" description="Polar residues" evidence="12">
    <location>
        <begin position="207"/>
        <end position="217"/>
    </location>
</feature>
<evidence type="ECO:0000256" key="2">
    <source>
        <dbReference type="ARBA" id="ARBA00012552"/>
    </source>
</evidence>
<dbReference type="InterPro" id="IPR007502">
    <property type="entry name" value="Helicase-assoc_dom"/>
</dbReference>
<dbReference type="InterPro" id="IPR001650">
    <property type="entry name" value="Helicase_C-like"/>
</dbReference>
<name>A0A9P3L9H8_9APHY</name>
<evidence type="ECO:0000256" key="10">
    <source>
        <dbReference type="ARBA" id="ARBA00022946"/>
    </source>
</evidence>
<dbReference type="GO" id="GO:0005524">
    <property type="term" value="F:ATP binding"/>
    <property type="evidence" value="ECO:0007669"/>
    <property type="project" value="UniProtKB-KW"/>
</dbReference>
<gene>
    <name evidence="15" type="ORF">PsYK624_020730</name>
</gene>
<keyword evidence="6" id="KW-0378">Hydrolase</keyword>
<evidence type="ECO:0000313" key="16">
    <source>
        <dbReference type="Proteomes" id="UP000703269"/>
    </source>
</evidence>
<dbReference type="InterPro" id="IPR011709">
    <property type="entry name" value="DEAD-box_helicase_OB_fold"/>
</dbReference>
<feature type="region of interest" description="Disordered" evidence="12">
    <location>
        <begin position="197"/>
        <end position="290"/>
    </location>
</feature>
<feature type="region of interest" description="Disordered" evidence="12">
    <location>
        <begin position="307"/>
        <end position="334"/>
    </location>
</feature>
<dbReference type="OrthoDB" id="5600252at2759"/>
<feature type="compositionally biased region" description="Polar residues" evidence="12">
    <location>
        <begin position="267"/>
        <end position="281"/>
    </location>
</feature>
<evidence type="ECO:0000256" key="8">
    <source>
        <dbReference type="ARBA" id="ARBA00022840"/>
    </source>
</evidence>